<accession>A0A2M9B9S9</accession>
<organism evidence="1 2">
    <name type="scientific">Hymenobacter chitinivorans DSM 11115</name>
    <dbReference type="NCBI Taxonomy" id="1121954"/>
    <lineage>
        <taxon>Bacteria</taxon>
        <taxon>Pseudomonadati</taxon>
        <taxon>Bacteroidota</taxon>
        <taxon>Cytophagia</taxon>
        <taxon>Cytophagales</taxon>
        <taxon>Hymenobacteraceae</taxon>
        <taxon>Hymenobacter</taxon>
    </lineage>
</organism>
<sequence length="73" mass="7607">MNSLFRFSLPSATSAQGFIAVPVPAAVSALISPPAAARPVQQYTARQLAAGQAHRAQALASRRSSIPSSAKRF</sequence>
<evidence type="ECO:0000313" key="1">
    <source>
        <dbReference type="EMBL" id="PJJ54700.1"/>
    </source>
</evidence>
<gene>
    <name evidence="1" type="ORF">CLV45_3046</name>
</gene>
<evidence type="ECO:0000313" key="2">
    <source>
        <dbReference type="Proteomes" id="UP000228535"/>
    </source>
</evidence>
<reference evidence="1 2" key="1">
    <citation type="submission" date="2017-11" db="EMBL/GenBank/DDBJ databases">
        <title>Genomic Encyclopedia of Archaeal and Bacterial Type Strains, Phase II (KMG-II): From Individual Species to Whole Genera.</title>
        <authorList>
            <person name="Goeker M."/>
        </authorList>
    </citation>
    <scope>NUCLEOTIDE SEQUENCE [LARGE SCALE GENOMIC DNA]</scope>
    <source>
        <strain evidence="1 2">DSM 11115</strain>
    </source>
</reference>
<dbReference type="EMBL" id="PGFA01000002">
    <property type="protein sequence ID" value="PJJ54700.1"/>
    <property type="molecule type" value="Genomic_DNA"/>
</dbReference>
<proteinExistence type="predicted"/>
<keyword evidence="2" id="KW-1185">Reference proteome</keyword>
<dbReference type="AlphaFoldDB" id="A0A2M9B9S9"/>
<comment type="caution">
    <text evidence="1">The sequence shown here is derived from an EMBL/GenBank/DDBJ whole genome shotgun (WGS) entry which is preliminary data.</text>
</comment>
<dbReference type="Proteomes" id="UP000228535">
    <property type="component" value="Unassembled WGS sequence"/>
</dbReference>
<name>A0A2M9B9S9_9BACT</name>
<protein>
    <submittedName>
        <fullName evidence="1">Uncharacterized protein</fullName>
    </submittedName>
</protein>
<dbReference type="RefSeq" id="WP_100337315.1">
    <property type="nucleotide sequence ID" value="NZ_PGFA01000002.1"/>
</dbReference>